<accession>A0A0S7WUQ6</accession>
<dbReference type="STRING" id="1703770.AMJ39_02725"/>
<sequence length="305" mass="33262">MLAVVVVIFVGMWSGGCAERRKPGDTAPVLLQEIDRVELLYSEDGFREAMLVEVLGVGLNTPEAETYRFDVGIVDTLPLGETLLFPTENPLAVYTFYGREYALPWLLEEAGETKRLRFELSDVPAIDLDQAVTCTVSDQCGGACSVCFQYSTTWRGEQGEWGDLAFVTSKSSIPIGRATNVDVLISVKTGILRDAVCSIIIPVRVRGARIGLRDAPQEMTVQRHDRWLQLTGEVKGGVDTYSVSIAVEPSLPGTVAVRDFVVVRGNLPGLIASPAAVVTDREVTRTTGTEIYHRGDLHITAMQAD</sequence>
<name>A0A0S7WUQ6_UNCT6</name>
<proteinExistence type="predicted"/>
<dbReference type="EMBL" id="LIZS01000010">
    <property type="protein sequence ID" value="KPJ53920.1"/>
    <property type="molecule type" value="Genomic_DNA"/>
</dbReference>
<comment type="caution">
    <text evidence="1">The sequence shown here is derived from an EMBL/GenBank/DDBJ whole genome shotgun (WGS) entry which is preliminary data.</text>
</comment>
<gene>
    <name evidence="1" type="ORF">AMJ39_02725</name>
</gene>
<dbReference type="Proteomes" id="UP000052008">
    <property type="component" value="Unassembled WGS sequence"/>
</dbReference>
<reference evidence="1 2" key="1">
    <citation type="journal article" date="2015" name="Microbiome">
        <title>Genomic resolution of linkages in carbon, nitrogen, and sulfur cycling among widespread estuary sediment bacteria.</title>
        <authorList>
            <person name="Baker B.J."/>
            <person name="Lazar C.S."/>
            <person name="Teske A.P."/>
            <person name="Dick G.J."/>
        </authorList>
    </citation>
    <scope>NUCLEOTIDE SEQUENCE [LARGE SCALE GENOMIC DNA]</scope>
    <source>
        <strain evidence="1">DG_24</strain>
    </source>
</reference>
<evidence type="ECO:0000313" key="2">
    <source>
        <dbReference type="Proteomes" id="UP000052008"/>
    </source>
</evidence>
<dbReference type="AlphaFoldDB" id="A0A0S7WUQ6"/>
<evidence type="ECO:0000313" key="1">
    <source>
        <dbReference type="EMBL" id="KPJ53920.1"/>
    </source>
</evidence>
<protein>
    <submittedName>
        <fullName evidence="1">Uncharacterized protein</fullName>
    </submittedName>
</protein>
<organism evidence="1 2">
    <name type="scientific">candidate division TA06 bacterium DG_24</name>
    <dbReference type="NCBI Taxonomy" id="1703770"/>
    <lineage>
        <taxon>Bacteria</taxon>
        <taxon>Bacteria division TA06</taxon>
    </lineage>
</organism>